<dbReference type="EMBL" id="JABVXQ010000005">
    <property type="protein sequence ID" value="KAF6109764.1"/>
    <property type="molecule type" value="Genomic_DNA"/>
</dbReference>
<keyword evidence="1" id="KW-1133">Transmembrane helix</keyword>
<sequence>MLMGPILNTAARDCVQICQRGLVFQLLVTSVVIGIVTWNLALSGSRESWITAGPQPPSRVFCTGCGLCASVRRLGHRPSCPEGRLGGTWAQSQILALALALPLSSRLNPYDQVVSLPLFFNSSGREGAHSAYLLRVL</sequence>
<keyword evidence="1" id="KW-0472">Membrane</keyword>
<protein>
    <submittedName>
        <fullName evidence="2">Uncharacterized protein</fullName>
    </submittedName>
</protein>
<name>A0A834ACA5_9CHIR</name>
<evidence type="ECO:0000313" key="2">
    <source>
        <dbReference type="EMBL" id="KAF6109764.1"/>
    </source>
</evidence>
<keyword evidence="1" id="KW-0812">Transmembrane</keyword>
<reference evidence="2 3" key="1">
    <citation type="journal article" date="2020" name="Nature">
        <title>Six reference-quality genomes reveal evolution of bat adaptations.</title>
        <authorList>
            <person name="Jebb D."/>
            <person name="Huang Z."/>
            <person name="Pippel M."/>
            <person name="Hughes G.M."/>
            <person name="Lavrichenko K."/>
            <person name="Devanna P."/>
            <person name="Winkler S."/>
            <person name="Jermiin L.S."/>
            <person name="Skirmuntt E.C."/>
            <person name="Katzourakis A."/>
            <person name="Burkitt-Gray L."/>
            <person name="Ray D.A."/>
            <person name="Sullivan K.A.M."/>
            <person name="Roscito J.G."/>
            <person name="Kirilenko B.M."/>
            <person name="Davalos L.M."/>
            <person name="Corthals A.P."/>
            <person name="Power M.L."/>
            <person name="Jones G."/>
            <person name="Ransome R.D."/>
            <person name="Dechmann D.K.N."/>
            <person name="Locatelli A.G."/>
            <person name="Puechmaille S.J."/>
            <person name="Fedrigo O."/>
            <person name="Jarvis E.D."/>
            <person name="Hiller M."/>
            <person name="Vernes S.C."/>
            <person name="Myers E.W."/>
            <person name="Teeling E.C."/>
        </authorList>
    </citation>
    <scope>NUCLEOTIDE SEQUENCE [LARGE SCALE GENOMIC DNA]</scope>
    <source>
        <strain evidence="2">Bat1K_MPI-CBG_1</strain>
    </source>
</reference>
<evidence type="ECO:0000313" key="3">
    <source>
        <dbReference type="Proteomes" id="UP000664940"/>
    </source>
</evidence>
<proteinExistence type="predicted"/>
<comment type="caution">
    <text evidence="2">The sequence shown here is derived from an EMBL/GenBank/DDBJ whole genome shotgun (WGS) entry which is preliminary data.</text>
</comment>
<gene>
    <name evidence="2" type="ORF">HJG60_010967</name>
</gene>
<organism evidence="2 3">
    <name type="scientific">Phyllostomus discolor</name>
    <name type="common">pale spear-nosed bat</name>
    <dbReference type="NCBI Taxonomy" id="89673"/>
    <lineage>
        <taxon>Eukaryota</taxon>
        <taxon>Metazoa</taxon>
        <taxon>Chordata</taxon>
        <taxon>Craniata</taxon>
        <taxon>Vertebrata</taxon>
        <taxon>Euteleostomi</taxon>
        <taxon>Mammalia</taxon>
        <taxon>Eutheria</taxon>
        <taxon>Laurasiatheria</taxon>
        <taxon>Chiroptera</taxon>
        <taxon>Yangochiroptera</taxon>
        <taxon>Phyllostomidae</taxon>
        <taxon>Phyllostominae</taxon>
        <taxon>Phyllostomus</taxon>
    </lineage>
</organism>
<evidence type="ECO:0000256" key="1">
    <source>
        <dbReference type="SAM" id="Phobius"/>
    </source>
</evidence>
<feature type="transmembrane region" description="Helical" evidence="1">
    <location>
        <begin position="21"/>
        <end position="41"/>
    </location>
</feature>
<accession>A0A834ACA5</accession>
<dbReference type="AlphaFoldDB" id="A0A834ACA5"/>
<dbReference type="Proteomes" id="UP000664940">
    <property type="component" value="Unassembled WGS sequence"/>
</dbReference>